<keyword evidence="4" id="KW-1185">Reference proteome</keyword>
<comment type="caution">
    <text evidence="3">The sequence shown here is derived from an EMBL/GenBank/DDBJ whole genome shotgun (WGS) entry which is preliminary data.</text>
</comment>
<evidence type="ECO:0000259" key="2">
    <source>
        <dbReference type="Pfam" id="PF01521"/>
    </source>
</evidence>
<dbReference type="SUPFAM" id="SSF89360">
    <property type="entry name" value="HesB-like domain"/>
    <property type="match status" value="1"/>
</dbReference>
<sequence length="128" mass="13577">MVGKFQVLTITDDAAGRIKDIVEGSDEPVQGIRVGVKNGGCAGMEYVLDKVFEVDPKDDLVEDKGVSVYVDPKAVLFLLGTEMGFEVTKFRSGFTFNNPNQSSACGCGESVALTPVDPSALEALKSAQ</sequence>
<dbReference type="GO" id="GO:0016226">
    <property type="term" value="P:iron-sulfur cluster assembly"/>
    <property type="evidence" value="ECO:0007669"/>
    <property type="project" value="InterPro"/>
</dbReference>
<dbReference type="InterPro" id="IPR050322">
    <property type="entry name" value="Fe-S_cluster_asmbl/transfer"/>
</dbReference>
<proteinExistence type="inferred from homology"/>
<dbReference type="EMBL" id="PKUQ01000016">
    <property type="protein sequence ID" value="PLW77445.1"/>
    <property type="molecule type" value="Genomic_DNA"/>
</dbReference>
<reference evidence="3 4" key="1">
    <citation type="submission" date="2018-01" db="EMBL/GenBank/DDBJ databases">
        <title>The draft genome sequence of Cohaesibacter sp. H1304.</title>
        <authorList>
            <person name="Wang N.-N."/>
            <person name="Du Z.-J."/>
        </authorList>
    </citation>
    <scope>NUCLEOTIDE SEQUENCE [LARGE SCALE GENOMIC DNA]</scope>
    <source>
        <strain evidence="3 4">H1304</strain>
    </source>
</reference>
<dbReference type="PANTHER" id="PTHR10072:SF41">
    <property type="entry name" value="IRON-SULFUR CLUSTER ASSEMBLY 1 HOMOLOG, MITOCHONDRIAL"/>
    <property type="match status" value="1"/>
</dbReference>
<dbReference type="Proteomes" id="UP000234881">
    <property type="component" value="Unassembled WGS sequence"/>
</dbReference>
<dbReference type="NCBIfam" id="TIGR01997">
    <property type="entry name" value="sufA_proteo"/>
    <property type="match status" value="1"/>
</dbReference>
<dbReference type="InterPro" id="IPR016092">
    <property type="entry name" value="ATAP"/>
</dbReference>
<dbReference type="AlphaFoldDB" id="A0A2N5XSM1"/>
<dbReference type="NCBIfam" id="TIGR00049">
    <property type="entry name" value="iron-sulfur cluster assembly accessory protein"/>
    <property type="match status" value="1"/>
</dbReference>
<dbReference type="GO" id="GO:0005829">
    <property type="term" value="C:cytosol"/>
    <property type="evidence" value="ECO:0007669"/>
    <property type="project" value="TreeGrafter"/>
</dbReference>
<name>A0A2N5XSM1_9HYPH</name>
<dbReference type="InterPro" id="IPR035903">
    <property type="entry name" value="HesB-like_dom_sf"/>
</dbReference>
<comment type="similarity">
    <text evidence="1">Belongs to the HesB/IscA family.</text>
</comment>
<gene>
    <name evidence="3" type="primary">sufA</name>
    <name evidence="3" type="ORF">C0081_08945</name>
</gene>
<organism evidence="3 4">
    <name type="scientific">Cohaesibacter celericrescens</name>
    <dbReference type="NCBI Taxonomy" id="2067669"/>
    <lineage>
        <taxon>Bacteria</taxon>
        <taxon>Pseudomonadati</taxon>
        <taxon>Pseudomonadota</taxon>
        <taxon>Alphaproteobacteria</taxon>
        <taxon>Hyphomicrobiales</taxon>
        <taxon>Cohaesibacteraceae</taxon>
    </lineage>
</organism>
<evidence type="ECO:0000313" key="4">
    <source>
        <dbReference type="Proteomes" id="UP000234881"/>
    </source>
</evidence>
<dbReference type="PANTHER" id="PTHR10072">
    <property type="entry name" value="IRON-SULFUR CLUSTER ASSEMBLY PROTEIN"/>
    <property type="match status" value="1"/>
</dbReference>
<evidence type="ECO:0000313" key="3">
    <source>
        <dbReference type="EMBL" id="PLW77445.1"/>
    </source>
</evidence>
<protein>
    <submittedName>
        <fullName evidence="3">Fe-S cluster assembly scaffold SufA</fullName>
    </submittedName>
</protein>
<dbReference type="OrthoDB" id="9801228at2"/>
<dbReference type="Gene3D" id="2.60.300.12">
    <property type="entry name" value="HesB-like domain"/>
    <property type="match status" value="1"/>
</dbReference>
<accession>A0A2N5XSM1</accession>
<dbReference type="InterPro" id="IPR000361">
    <property type="entry name" value="ATAP_core_dom"/>
</dbReference>
<dbReference type="InterPro" id="IPR011298">
    <property type="entry name" value="SufA_proteobacteria"/>
</dbReference>
<dbReference type="Pfam" id="PF01521">
    <property type="entry name" value="Fe-S_biosyn"/>
    <property type="match status" value="1"/>
</dbReference>
<evidence type="ECO:0000256" key="1">
    <source>
        <dbReference type="ARBA" id="ARBA00006718"/>
    </source>
</evidence>
<dbReference type="RefSeq" id="WP_101533463.1">
    <property type="nucleotide sequence ID" value="NZ_JBFHIU010000007.1"/>
</dbReference>
<feature type="domain" description="Core" evidence="2">
    <location>
        <begin position="8"/>
        <end position="109"/>
    </location>
</feature>
<dbReference type="GO" id="GO:0051537">
    <property type="term" value="F:2 iron, 2 sulfur cluster binding"/>
    <property type="evidence" value="ECO:0007669"/>
    <property type="project" value="TreeGrafter"/>
</dbReference>